<dbReference type="InterPro" id="IPR058247">
    <property type="entry name" value="DUF1453"/>
</dbReference>
<dbReference type="Pfam" id="PF07301">
    <property type="entry name" value="DUF1453"/>
    <property type="match status" value="1"/>
</dbReference>
<dbReference type="PANTHER" id="PTHR39164">
    <property type="entry name" value="PROTEIN CCDC"/>
    <property type="match status" value="1"/>
</dbReference>
<dbReference type="PANTHER" id="PTHR39164:SF1">
    <property type="entry name" value="PROTEIN CCDC"/>
    <property type="match status" value="1"/>
</dbReference>
<feature type="transmembrane region" description="Helical" evidence="1">
    <location>
        <begin position="34"/>
        <end position="51"/>
    </location>
</feature>
<feature type="transmembrane region" description="Helical" evidence="1">
    <location>
        <begin position="96"/>
        <end position="116"/>
    </location>
</feature>
<feature type="transmembrane region" description="Helical" evidence="1">
    <location>
        <begin position="6"/>
        <end position="22"/>
    </location>
</feature>
<comment type="caution">
    <text evidence="2">The sequence shown here is derived from an EMBL/GenBank/DDBJ whole genome shotgun (WGS) entry which is preliminary data.</text>
</comment>
<organism evidence="2 3">
    <name type="scientific">Paenibacillus aurantiacus</name>
    <dbReference type="NCBI Taxonomy" id="1936118"/>
    <lineage>
        <taxon>Bacteria</taxon>
        <taxon>Bacillati</taxon>
        <taxon>Bacillota</taxon>
        <taxon>Bacilli</taxon>
        <taxon>Bacillales</taxon>
        <taxon>Paenibacillaceae</taxon>
        <taxon>Paenibacillus</taxon>
    </lineage>
</organism>
<name>A0ABV5KIX0_9BACL</name>
<proteinExistence type="predicted"/>
<dbReference type="RefSeq" id="WP_377488702.1">
    <property type="nucleotide sequence ID" value="NZ_JBHMDO010000003.1"/>
</dbReference>
<reference evidence="2 3" key="1">
    <citation type="submission" date="2024-09" db="EMBL/GenBank/DDBJ databases">
        <authorList>
            <person name="Sun Q."/>
            <person name="Mori K."/>
        </authorList>
    </citation>
    <scope>NUCLEOTIDE SEQUENCE [LARGE SCALE GENOMIC DNA]</scope>
    <source>
        <strain evidence="2 3">TISTR 2452</strain>
    </source>
</reference>
<evidence type="ECO:0000256" key="1">
    <source>
        <dbReference type="SAM" id="Phobius"/>
    </source>
</evidence>
<gene>
    <name evidence="2" type="ORF">ACFFSY_01255</name>
</gene>
<accession>A0ABV5KIX0</accession>
<feature type="transmembrane region" description="Helical" evidence="1">
    <location>
        <begin position="122"/>
        <end position="141"/>
    </location>
</feature>
<dbReference type="InterPro" id="IPR031306">
    <property type="entry name" value="CcdC"/>
</dbReference>
<keyword evidence="1" id="KW-1133">Transmembrane helix</keyword>
<dbReference type="Proteomes" id="UP001589747">
    <property type="component" value="Unassembled WGS sequence"/>
</dbReference>
<dbReference type="EMBL" id="JBHMDO010000003">
    <property type="protein sequence ID" value="MFB9324566.1"/>
    <property type="molecule type" value="Genomic_DNA"/>
</dbReference>
<evidence type="ECO:0000313" key="2">
    <source>
        <dbReference type="EMBL" id="MFB9324566.1"/>
    </source>
</evidence>
<keyword evidence="3" id="KW-1185">Reference proteome</keyword>
<feature type="transmembrane region" description="Helical" evidence="1">
    <location>
        <begin position="63"/>
        <end position="84"/>
    </location>
</feature>
<protein>
    <submittedName>
        <fullName evidence="2">CcdC protein domain-containing protein</fullName>
    </submittedName>
</protein>
<keyword evidence="1" id="KW-0472">Membrane</keyword>
<evidence type="ECO:0000313" key="3">
    <source>
        <dbReference type="Proteomes" id="UP001589747"/>
    </source>
</evidence>
<sequence length="159" mass="17412">MNTTVSMMISVLIFFFILRGQLSGMKKPLKKSGITLLLPIAFVSTSLMQLFDPSLHISGEQAILALAIGMIVSIPLIATTGFEVRGGNTFIKRNKTVFALLLLLFALRFVAIALITSIDPSTLGFLCNLFTLGYIVTWRVASFVKFRGIRAFGGLRNHA</sequence>
<keyword evidence="1" id="KW-0812">Transmembrane</keyword>